<dbReference type="PATRIC" id="fig|1434114.4.peg.2860"/>
<feature type="region of interest" description="Disordered" evidence="1">
    <location>
        <begin position="392"/>
        <end position="467"/>
    </location>
</feature>
<sequence>MKANADLHLHSKYSMACSSKMELPTIASEAARKGMELIGTGDCTHPKWLEDIKKAAISDEEIRIGDIFFIPTTEIEDIDRVHHLLILPSISKAEELAERISSFGNLEADGRPTVKLDGCEIAEIAKDIGALIGPCHAFTPWTALYGYHDSLESCYGSMTGYISFVELGLSADSDYADRIEELHRLTFLTNSDAHSPSTNKLAREFTQFNLPDMTFDGLKKAILREQGYGATLNVGFFPEEGKYNRSACIKCFTQYTLTEAEAIKWRCSVCGGIIKKGVEDRINELADFEVPRHPAYRPPYLHLMPLAEVIQMALGHASVQTKGVKTAWETLVEYFGNEVEALIYAEPEALKIVDEKIVNAILAFRNGDVIIHPGGGGKYGWLELPEHLKADKAEPAGKAGEAKKRARKETKKEREKTENQFSFSDFERKKEEETLKIDSGEAKEAESGNSEEESEEKTAAQKSLFDF</sequence>
<dbReference type="GeneID" id="24878547"/>
<dbReference type="Proteomes" id="UP000033063">
    <property type="component" value="Chromosome"/>
</dbReference>
<reference evidence="2 3" key="1">
    <citation type="submission" date="2014-07" db="EMBL/GenBank/DDBJ databases">
        <title>Methanogenic archaea and the global carbon cycle.</title>
        <authorList>
            <person name="Henriksen J.R."/>
            <person name="Luke J."/>
            <person name="Reinhart S."/>
            <person name="Benedict M.N."/>
            <person name="Youngblut N.D."/>
            <person name="Metcalf M.E."/>
            <person name="Whitaker R.J."/>
            <person name="Metcalf W.W."/>
        </authorList>
    </citation>
    <scope>NUCLEOTIDE SEQUENCE [LARGE SCALE GENOMIC DNA]</scope>
    <source>
        <strain evidence="2 3">LYC</strain>
    </source>
</reference>
<dbReference type="CDD" id="cd19067">
    <property type="entry name" value="PfuEndoQ-like"/>
    <property type="match status" value="1"/>
</dbReference>
<evidence type="ECO:0000313" key="2">
    <source>
        <dbReference type="EMBL" id="AKB68802.1"/>
    </source>
</evidence>
<evidence type="ECO:0000313" key="3">
    <source>
        <dbReference type="Proteomes" id="UP000033063"/>
    </source>
</evidence>
<dbReference type="PANTHER" id="PTHR40084">
    <property type="entry name" value="PHOSPHOHYDROLASE, PHP FAMILY"/>
    <property type="match status" value="1"/>
</dbReference>
<dbReference type="GO" id="GO:0016787">
    <property type="term" value="F:hydrolase activity"/>
    <property type="evidence" value="ECO:0007669"/>
    <property type="project" value="UniProtKB-KW"/>
</dbReference>
<evidence type="ECO:0000256" key="1">
    <source>
        <dbReference type="SAM" id="MobiDB-lite"/>
    </source>
</evidence>
<dbReference type="EC" id="3.6.1.-" evidence="2"/>
<dbReference type="EMBL" id="CP009513">
    <property type="protein sequence ID" value="AKB68802.1"/>
    <property type="molecule type" value="Genomic_DNA"/>
</dbReference>
<gene>
    <name evidence="2" type="ORF">MSMAL_2259</name>
</gene>
<dbReference type="GO" id="GO:0004386">
    <property type="term" value="F:helicase activity"/>
    <property type="evidence" value="ECO:0007669"/>
    <property type="project" value="UniProtKB-KW"/>
</dbReference>
<protein>
    <submittedName>
        <fullName evidence="2">DNA helicase II</fullName>
        <ecNumber evidence="2">3.6.1.-</ecNumber>
    </submittedName>
</protein>
<keyword evidence="2" id="KW-0067">ATP-binding</keyword>
<proteinExistence type="predicted"/>
<dbReference type="HOGENOM" id="CLU_060249_0_0_2"/>
<dbReference type="PANTHER" id="PTHR40084:SF1">
    <property type="entry name" value="PHOSPHOTRANSFERASE"/>
    <property type="match status" value="1"/>
</dbReference>
<keyword evidence="2" id="KW-0347">Helicase</keyword>
<feature type="compositionally biased region" description="Basic and acidic residues" evidence="1">
    <location>
        <begin position="392"/>
        <end position="403"/>
    </location>
</feature>
<dbReference type="Gene3D" id="3.20.20.140">
    <property type="entry name" value="Metal-dependent hydrolases"/>
    <property type="match status" value="1"/>
</dbReference>
<dbReference type="InterPro" id="IPR016195">
    <property type="entry name" value="Pol/histidinol_Pase-like"/>
</dbReference>
<dbReference type="AlphaFoldDB" id="A0A0E3RNU1"/>
<organism evidence="2 3">
    <name type="scientific">Methanosarcina mazei LYC</name>
    <dbReference type="NCBI Taxonomy" id="1434114"/>
    <lineage>
        <taxon>Archaea</taxon>
        <taxon>Methanobacteriati</taxon>
        <taxon>Methanobacteriota</taxon>
        <taxon>Stenosarchaea group</taxon>
        <taxon>Methanomicrobia</taxon>
        <taxon>Methanosarcinales</taxon>
        <taxon>Methanosarcinaceae</taxon>
        <taxon>Methanosarcina</taxon>
    </lineage>
</organism>
<dbReference type="RefSeq" id="WP_048040733.1">
    <property type="nucleotide sequence ID" value="NZ_CP009513.1"/>
</dbReference>
<feature type="compositionally biased region" description="Basic and acidic residues" evidence="1">
    <location>
        <begin position="425"/>
        <end position="446"/>
    </location>
</feature>
<dbReference type="SUPFAM" id="SSF89550">
    <property type="entry name" value="PHP domain-like"/>
    <property type="match status" value="1"/>
</dbReference>
<keyword evidence="2" id="KW-0547">Nucleotide-binding</keyword>
<name>A0A0E3RNU1_METMZ</name>
<keyword evidence="2" id="KW-0378">Hydrolase</keyword>
<accession>A0A0E3RNU1</accession>